<dbReference type="InterPro" id="IPR018391">
    <property type="entry name" value="PQQ_b-propeller_rpt"/>
</dbReference>
<dbReference type="AlphaFoldDB" id="A0A517Z0V4"/>
<name>A0A517Z0V4_9PLAN</name>
<dbReference type="SUPFAM" id="SSF50998">
    <property type="entry name" value="Quinoprotein alcohol dehydrogenase-like"/>
    <property type="match status" value="1"/>
</dbReference>
<dbReference type="Proteomes" id="UP000320496">
    <property type="component" value="Chromosome"/>
</dbReference>
<evidence type="ECO:0000313" key="5">
    <source>
        <dbReference type="Proteomes" id="UP000320496"/>
    </source>
</evidence>
<protein>
    <submittedName>
        <fullName evidence="4">Outer membrane biogenesis protein BamB</fullName>
    </submittedName>
</protein>
<dbReference type="InterPro" id="IPR002372">
    <property type="entry name" value="PQQ_rpt_dom"/>
</dbReference>
<dbReference type="Gene3D" id="2.130.10.10">
    <property type="entry name" value="YVTN repeat-like/Quinoprotein amine dehydrogenase"/>
    <property type="match status" value="1"/>
</dbReference>
<evidence type="ECO:0000313" key="4">
    <source>
        <dbReference type="EMBL" id="QDU36116.1"/>
    </source>
</evidence>
<evidence type="ECO:0000259" key="3">
    <source>
        <dbReference type="Pfam" id="PF13360"/>
    </source>
</evidence>
<keyword evidence="5" id="KW-1185">Reference proteome</keyword>
<feature type="region of interest" description="Disordered" evidence="1">
    <location>
        <begin position="126"/>
        <end position="147"/>
    </location>
</feature>
<dbReference type="InterPro" id="IPR011047">
    <property type="entry name" value="Quinoprotein_ADH-like_sf"/>
</dbReference>
<organism evidence="4 5">
    <name type="scientific">Maioricimonas rarisocia</name>
    <dbReference type="NCBI Taxonomy" id="2528026"/>
    <lineage>
        <taxon>Bacteria</taxon>
        <taxon>Pseudomonadati</taxon>
        <taxon>Planctomycetota</taxon>
        <taxon>Planctomycetia</taxon>
        <taxon>Planctomycetales</taxon>
        <taxon>Planctomycetaceae</taxon>
        <taxon>Maioricimonas</taxon>
    </lineage>
</organism>
<keyword evidence="2" id="KW-0732">Signal</keyword>
<feature type="signal peptide" evidence="2">
    <location>
        <begin position="1"/>
        <end position="22"/>
    </location>
</feature>
<proteinExistence type="predicted"/>
<evidence type="ECO:0000256" key="1">
    <source>
        <dbReference type="SAM" id="MobiDB-lite"/>
    </source>
</evidence>
<feature type="domain" description="Pyrrolo-quinoline quinone repeat" evidence="3">
    <location>
        <begin position="165"/>
        <end position="294"/>
    </location>
</feature>
<dbReference type="Gene3D" id="2.40.10.480">
    <property type="match status" value="1"/>
</dbReference>
<accession>A0A517Z0V4</accession>
<dbReference type="PANTHER" id="PTHR34512">
    <property type="entry name" value="CELL SURFACE PROTEIN"/>
    <property type="match status" value="1"/>
</dbReference>
<feature type="region of interest" description="Disordered" evidence="1">
    <location>
        <begin position="80"/>
        <end position="101"/>
    </location>
</feature>
<dbReference type="PANTHER" id="PTHR34512:SF30">
    <property type="entry name" value="OUTER MEMBRANE PROTEIN ASSEMBLY FACTOR BAMB"/>
    <property type="match status" value="1"/>
</dbReference>
<dbReference type="EMBL" id="CP036275">
    <property type="protein sequence ID" value="QDU36116.1"/>
    <property type="molecule type" value="Genomic_DNA"/>
</dbReference>
<evidence type="ECO:0000256" key="2">
    <source>
        <dbReference type="SAM" id="SignalP"/>
    </source>
</evidence>
<gene>
    <name evidence="4" type="ORF">Mal4_03990</name>
</gene>
<dbReference type="Pfam" id="PF13360">
    <property type="entry name" value="PQQ_2"/>
    <property type="match status" value="1"/>
</dbReference>
<dbReference type="InterPro" id="IPR015943">
    <property type="entry name" value="WD40/YVTN_repeat-like_dom_sf"/>
</dbReference>
<dbReference type="SMART" id="SM00564">
    <property type="entry name" value="PQQ"/>
    <property type="match status" value="4"/>
</dbReference>
<feature type="chain" id="PRO_5022044693" evidence="2">
    <location>
        <begin position="23"/>
        <end position="452"/>
    </location>
</feature>
<dbReference type="RefSeq" id="WP_197444013.1">
    <property type="nucleotide sequence ID" value="NZ_CP036275.1"/>
</dbReference>
<reference evidence="4 5" key="1">
    <citation type="submission" date="2019-02" db="EMBL/GenBank/DDBJ databases">
        <title>Deep-cultivation of Planctomycetes and their phenomic and genomic characterization uncovers novel biology.</title>
        <authorList>
            <person name="Wiegand S."/>
            <person name="Jogler M."/>
            <person name="Boedeker C."/>
            <person name="Pinto D."/>
            <person name="Vollmers J."/>
            <person name="Rivas-Marin E."/>
            <person name="Kohn T."/>
            <person name="Peeters S.H."/>
            <person name="Heuer A."/>
            <person name="Rast P."/>
            <person name="Oberbeckmann S."/>
            <person name="Bunk B."/>
            <person name="Jeske O."/>
            <person name="Meyerdierks A."/>
            <person name="Storesund J.E."/>
            <person name="Kallscheuer N."/>
            <person name="Luecker S."/>
            <person name="Lage O.M."/>
            <person name="Pohl T."/>
            <person name="Merkel B.J."/>
            <person name="Hornburger P."/>
            <person name="Mueller R.-W."/>
            <person name="Bruemmer F."/>
            <person name="Labrenz M."/>
            <person name="Spormann A.M."/>
            <person name="Op den Camp H."/>
            <person name="Overmann J."/>
            <person name="Amann R."/>
            <person name="Jetten M.S.M."/>
            <person name="Mascher T."/>
            <person name="Medema M.H."/>
            <person name="Devos D.P."/>
            <person name="Kaster A.-K."/>
            <person name="Ovreas L."/>
            <person name="Rohde M."/>
            <person name="Galperin M.Y."/>
            <person name="Jogler C."/>
        </authorList>
    </citation>
    <scope>NUCLEOTIDE SEQUENCE [LARGE SCALE GENOMIC DNA]</scope>
    <source>
        <strain evidence="4 5">Mal4</strain>
    </source>
</reference>
<sequence length="452" mass="49694" precursor="true">MTSTLRTLLALVMVATATQATADHWPQFRGSRFDGVVSSACPVHWDASRNVRWKVPIAGEGWSCPVVWGDQVFLTAAVRTDKGADGSSRPEPYRGGGGRRRTDLTEATYRWEVICLDAATGKLNWRQTPRSGSPPIPRHSSNSYATETPVTDGDRVYAYFGMTGLYCYDMTGELQWQKDLGTYRMRAGWGTSSSPVLFEGKLFLQVDNEEQSFLVALDAETGEELWRADRPEPSQYSSPIIWQNSQRSEVIAGGQICRSYDPTTGKQLWQLDMSKGRSSATPLAVGDRLYIGTELRNRGGSDDGGGFLFAVTPGGTGDITPAERASAGEFVEWRIEKSGIQMASPVLCDGHLYLLERRSSILHCVNAATGETAYRKRIPGARAFWASPWTCDGKVYCLADSGTTFVLKGGPEFEILAENVIEEQCWSTPAIVDGTIYLRTVDHLYCIADGSN</sequence>
<dbReference type="KEGG" id="mri:Mal4_03990"/>